<feature type="transmembrane region" description="Helical" evidence="7">
    <location>
        <begin position="91"/>
        <end position="114"/>
    </location>
</feature>
<feature type="transmembrane region" description="Helical" evidence="7">
    <location>
        <begin position="993"/>
        <end position="1016"/>
    </location>
</feature>
<evidence type="ECO:0000256" key="6">
    <source>
        <dbReference type="ARBA" id="ARBA00023136"/>
    </source>
</evidence>
<proteinExistence type="inferred from homology"/>
<dbReference type="PANTHER" id="PTHR14009:SF37">
    <property type="entry name" value="(RAPE) HYPOTHETICAL PROTEIN"/>
    <property type="match status" value="1"/>
</dbReference>
<gene>
    <name evidence="9" type="ORF">AARE701A_LOCUS6909</name>
</gene>
<evidence type="ECO:0000256" key="5">
    <source>
        <dbReference type="ARBA" id="ARBA00022989"/>
    </source>
</evidence>
<comment type="similarity">
    <text evidence="2">Belongs to the Casparian strip membrane proteins (CASP) family.</text>
</comment>
<dbReference type="InterPro" id="IPR044202">
    <property type="entry name" value="LETM1/MDM38-like"/>
</dbReference>
<dbReference type="GO" id="GO:0030003">
    <property type="term" value="P:intracellular monoatomic cation homeostasis"/>
    <property type="evidence" value="ECO:0007669"/>
    <property type="project" value="TreeGrafter"/>
</dbReference>
<keyword evidence="5 7" id="KW-1133">Transmembrane helix</keyword>
<dbReference type="InterPro" id="IPR006702">
    <property type="entry name" value="CASP_dom"/>
</dbReference>
<evidence type="ECO:0000256" key="3">
    <source>
        <dbReference type="ARBA" id="ARBA00022475"/>
    </source>
</evidence>
<keyword evidence="3" id="KW-1003">Cell membrane</keyword>
<evidence type="ECO:0000259" key="8">
    <source>
        <dbReference type="Pfam" id="PF04535"/>
    </source>
</evidence>
<accession>A0A8S1ZU80</accession>
<evidence type="ECO:0000256" key="4">
    <source>
        <dbReference type="ARBA" id="ARBA00022692"/>
    </source>
</evidence>
<reference evidence="9" key="1">
    <citation type="submission" date="2021-01" db="EMBL/GenBank/DDBJ databases">
        <authorList>
            <person name="Bezrukov I."/>
        </authorList>
    </citation>
    <scope>NUCLEOTIDE SEQUENCE</scope>
</reference>
<evidence type="ECO:0000313" key="9">
    <source>
        <dbReference type="EMBL" id="CAE5966892.1"/>
    </source>
</evidence>
<comment type="subcellular location">
    <subcellularLocation>
        <location evidence="1">Cell membrane</location>
        <topology evidence="1">Multi-pass membrane protein</topology>
    </subcellularLocation>
</comment>
<dbReference type="NCBIfam" id="TIGR01569">
    <property type="entry name" value="A_tha_TIGR01569"/>
    <property type="match status" value="1"/>
</dbReference>
<feature type="domain" description="Casparian strip membrane protein" evidence="8">
    <location>
        <begin position="41"/>
        <end position="188"/>
    </location>
</feature>
<feature type="transmembrane region" description="Helical" evidence="7">
    <location>
        <begin position="48"/>
        <end position="66"/>
    </location>
</feature>
<dbReference type="AlphaFoldDB" id="A0A8S1ZU80"/>
<dbReference type="Proteomes" id="UP000682877">
    <property type="component" value="Chromosome 3"/>
</dbReference>
<dbReference type="Pfam" id="PF04535">
    <property type="entry name" value="CASP_dom"/>
    <property type="match status" value="1"/>
</dbReference>
<keyword evidence="10" id="KW-1185">Reference proteome</keyword>
<name>A0A8S1ZU80_ARAAE</name>
<keyword evidence="4 7" id="KW-0812">Transmembrane</keyword>
<evidence type="ECO:0000256" key="1">
    <source>
        <dbReference type="ARBA" id="ARBA00004651"/>
    </source>
</evidence>
<protein>
    <recommendedName>
        <fullName evidence="8">Casparian strip membrane protein domain-containing protein</fullName>
    </recommendedName>
</protein>
<feature type="transmembrane region" description="Helical" evidence="7">
    <location>
        <begin position="126"/>
        <end position="153"/>
    </location>
</feature>
<organism evidence="9 10">
    <name type="scientific">Arabidopsis arenosa</name>
    <name type="common">Sand rock-cress</name>
    <name type="synonym">Cardaminopsis arenosa</name>
    <dbReference type="NCBI Taxonomy" id="38785"/>
    <lineage>
        <taxon>Eukaryota</taxon>
        <taxon>Viridiplantae</taxon>
        <taxon>Streptophyta</taxon>
        <taxon>Embryophyta</taxon>
        <taxon>Tracheophyta</taxon>
        <taxon>Spermatophyta</taxon>
        <taxon>Magnoliopsida</taxon>
        <taxon>eudicotyledons</taxon>
        <taxon>Gunneridae</taxon>
        <taxon>Pentapetalae</taxon>
        <taxon>rosids</taxon>
        <taxon>malvids</taxon>
        <taxon>Brassicales</taxon>
        <taxon>Brassicaceae</taxon>
        <taxon>Camelineae</taxon>
        <taxon>Arabidopsis</taxon>
    </lineage>
</organism>
<dbReference type="InterPro" id="IPR006459">
    <property type="entry name" value="CASP/CASPL"/>
</dbReference>
<dbReference type="GO" id="GO:0005743">
    <property type="term" value="C:mitochondrial inner membrane"/>
    <property type="evidence" value="ECO:0007669"/>
    <property type="project" value="InterPro"/>
</dbReference>
<dbReference type="GO" id="GO:0005886">
    <property type="term" value="C:plasma membrane"/>
    <property type="evidence" value="ECO:0007669"/>
    <property type="project" value="UniProtKB-SubCell"/>
</dbReference>
<keyword evidence="6 7" id="KW-0472">Membrane</keyword>
<dbReference type="EMBL" id="LR999453">
    <property type="protein sequence ID" value="CAE5966892.1"/>
    <property type="molecule type" value="Genomic_DNA"/>
</dbReference>
<sequence length="1061" mass="117492">MKNESTTIDVPAESSSAMKGKAPLIGVARDHTISGSGGYNRGLSIFDFLLRLAAIVAALAAAATMGTSDETLPFFTQFLQFEASYDDLPTFQFFVIAMALVGGYLVLSLPISVVTILRPLATAPRLLLLVLDTAVLALNTAAASSAAAISYLAHSGNQNTNWLPICQQFGDFCQKSSGAVVSAFISVMAVRLQRPGLVSSSSCSKPCLPRMSIVTFISCKKTVHLEYLSNCLSNPRSQLFVRYGYRSKIYLSKKKSQRLVLASAEDGVAINGSPKPRSNSNLGDMRTNFTGLLQDENSSNGLIQTLHDAARSIELAVKEKITPSRFPWFPATWLGADKYAWVKTLSYQASLYSLLQAVNEISSGGNYRDEDINVFVQRSLSRQAAPLENMMRENLSSKHPKAYEWFWSEKLPSVVTSFVNYIEGDQRFVAATSVYAKGKSAAASNEIEVSLLMLVLNCIAAITKVGPAKFSCPPFFSMIPDTTGRLMEKLVDFVPLPQAYHSIKSIGLQREFLTHFGPRAAVCRVNGDIATDEVVFWIDLIQKQLQRAIDREKIWSKLTTSESIEVLERDLAIFGFFIALGRSTQSILAANGFDSLENPLEDLVRHLIGGSVLYYPQLSAISSYQLYVEVVCEELEWIPFYPDNTGTQPPKQSHGHKSKTEGPPNYEVIPQLLDVCSYWLQSFIKYSKWPENPSNVKAAKFLSKGHKTLIRCKEELGILKNASSIVRESNSFDKALESVDEALVRLESLLQELYVSNSSSGKEQIKAACSDLEKIRKLKKEAEFLEATFRAKAASLQQGGDKNDSQESYEVQKRYFKGKDTKSAISSEDQGKSISRGFWGFFVRPPRKKLDPEISGGEYIGKPSGNLLSIDSESNEISRFEILRNELIELEKRVKRSTDQSVDEEEIISEDTPQASSRTESVQLVQIPMKENIIEKTLQKLREASTDVWQGTQLLAIDSAAAVQLLRRSLIGDELTEKEKKALRRTMTDLASVIPIGILMLLPVTAVGHAAMLAGIQRYVPGLIPSTYGSERLNLLRQLEKIKELQTNETETEEGVEEIAL</sequence>
<evidence type="ECO:0000313" key="10">
    <source>
        <dbReference type="Proteomes" id="UP000682877"/>
    </source>
</evidence>
<evidence type="ECO:0000256" key="2">
    <source>
        <dbReference type="ARBA" id="ARBA00007651"/>
    </source>
</evidence>
<evidence type="ECO:0000256" key="7">
    <source>
        <dbReference type="SAM" id="Phobius"/>
    </source>
</evidence>
<dbReference type="PANTHER" id="PTHR14009">
    <property type="entry name" value="LEUCINE ZIPPER-EF-HAND CONTAINING TRANSMEMBRANE PROTEIN"/>
    <property type="match status" value="1"/>
</dbReference>